<comment type="caution">
    <text evidence="2">The sequence shown here is derived from an EMBL/GenBank/DDBJ whole genome shotgun (WGS) entry which is preliminary data.</text>
</comment>
<evidence type="ECO:0000313" key="3">
    <source>
        <dbReference type="Proteomes" id="UP000603200"/>
    </source>
</evidence>
<proteinExistence type="predicted"/>
<evidence type="ECO:0000259" key="1">
    <source>
        <dbReference type="Pfam" id="PF19054"/>
    </source>
</evidence>
<dbReference type="InterPro" id="IPR043917">
    <property type="entry name" value="DUF5753"/>
</dbReference>
<dbReference type="Pfam" id="PF19054">
    <property type="entry name" value="DUF5753"/>
    <property type="match status" value="1"/>
</dbReference>
<dbReference type="EMBL" id="BOMN01000012">
    <property type="protein sequence ID" value="GIE17753.1"/>
    <property type="molecule type" value="Genomic_DNA"/>
</dbReference>
<sequence>MVPDNTAPAWASDAFVQLLELERQATHILQNQPLFLPGLLQTEEYAAAMLAAFSDSFVHDKVALRMRRAAGFRERLDGEQPPGLTVVVDESVLRRRVGDEAVMDKQLGHLLETSGRYPTVRIFVAMLDRGAHAGLAGPTEIIERDGVMAAAFFEAPDGDRIATDQRVLASCRARIDSLIGSARVVELSEQTLSRR</sequence>
<accession>A0ABQ3ZGY0</accession>
<organism evidence="2 3">
    <name type="scientific">Winogradskya humida</name>
    <dbReference type="NCBI Taxonomy" id="113566"/>
    <lineage>
        <taxon>Bacteria</taxon>
        <taxon>Bacillati</taxon>
        <taxon>Actinomycetota</taxon>
        <taxon>Actinomycetes</taxon>
        <taxon>Micromonosporales</taxon>
        <taxon>Micromonosporaceae</taxon>
        <taxon>Winogradskya</taxon>
    </lineage>
</organism>
<dbReference type="Proteomes" id="UP000603200">
    <property type="component" value="Unassembled WGS sequence"/>
</dbReference>
<evidence type="ECO:0000313" key="2">
    <source>
        <dbReference type="EMBL" id="GIE17753.1"/>
    </source>
</evidence>
<reference evidence="2 3" key="1">
    <citation type="submission" date="2021-01" db="EMBL/GenBank/DDBJ databases">
        <title>Whole genome shotgun sequence of Actinoplanes humidus NBRC 14915.</title>
        <authorList>
            <person name="Komaki H."/>
            <person name="Tamura T."/>
        </authorList>
    </citation>
    <scope>NUCLEOTIDE SEQUENCE [LARGE SCALE GENOMIC DNA]</scope>
    <source>
        <strain evidence="2 3">NBRC 14915</strain>
    </source>
</reference>
<name>A0ABQ3ZGY0_9ACTN</name>
<feature type="domain" description="DUF5753" evidence="1">
    <location>
        <begin position="17"/>
        <end position="188"/>
    </location>
</feature>
<gene>
    <name evidence="2" type="ORF">Ahu01nite_008550</name>
</gene>
<keyword evidence="3" id="KW-1185">Reference proteome</keyword>
<dbReference type="RefSeq" id="WP_203835040.1">
    <property type="nucleotide sequence ID" value="NZ_BAAATV010000001.1"/>
</dbReference>
<protein>
    <recommendedName>
        <fullName evidence="1">DUF5753 domain-containing protein</fullName>
    </recommendedName>
</protein>